<dbReference type="Gene3D" id="3.40.190.290">
    <property type="match status" value="1"/>
</dbReference>
<evidence type="ECO:0000256" key="1">
    <source>
        <dbReference type="ARBA" id="ARBA00003502"/>
    </source>
</evidence>
<dbReference type="PRINTS" id="PR00039">
    <property type="entry name" value="HTHLYSR"/>
</dbReference>
<evidence type="ECO:0000313" key="8">
    <source>
        <dbReference type="Proteomes" id="UP000594621"/>
    </source>
</evidence>
<dbReference type="GO" id="GO:0003700">
    <property type="term" value="F:DNA-binding transcription factor activity"/>
    <property type="evidence" value="ECO:0007669"/>
    <property type="project" value="InterPro"/>
</dbReference>
<dbReference type="KEGG" id="bcou:IC761_05500"/>
<dbReference type="InterPro" id="IPR000847">
    <property type="entry name" value="LysR_HTH_N"/>
</dbReference>
<dbReference type="InterPro" id="IPR036390">
    <property type="entry name" value="WH_DNA-bd_sf"/>
</dbReference>
<evidence type="ECO:0000256" key="2">
    <source>
        <dbReference type="ARBA" id="ARBA00009437"/>
    </source>
</evidence>
<dbReference type="PANTHER" id="PTHR30537">
    <property type="entry name" value="HTH-TYPE TRANSCRIPTIONAL REGULATOR"/>
    <property type="match status" value="1"/>
</dbReference>
<dbReference type="GO" id="GO:0006351">
    <property type="term" value="P:DNA-templated transcription"/>
    <property type="evidence" value="ECO:0007669"/>
    <property type="project" value="TreeGrafter"/>
</dbReference>
<dbReference type="PANTHER" id="PTHR30537:SF3">
    <property type="entry name" value="TRANSCRIPTIONAL REGULATORY PROTEIN"/>
    <property type="match status" value="1"/>
</dbReference>
<dbReference type="Pfam" id="PF00126">
    <property type="entry name" value="HTH_1"/>
    <property type="match status" value="1"/>
</dbReference>
<organism evidence="7 8">
    <name type="scientific">Bradyrhizobium commune</name>
    <dbReference type="NCBI Taxonomy" id="83627"/>
    <lineage>
        <taxon>Bacteria</taxon>
        <taxon>Pseudomonadati</taxon>
        <taxon>Pseudomonadota</taxon>
        <taxon>Alphaproteobacteria</taxon>
        <taxon>Hyphomicrobiales</taxon>
        <taxon>Nitrobacteraceae</taxon>
        <taxon>Bradyrhizobium</taxon>
    </lineage>
</organism>
<dbReference type="InterPro" id="IPR036388">
    <property type="entry name" value="WH-like_DNA-bd_sf"/>
</dbReference>
<evidence type="ECO:0000256" key="5">
    <source>
        <dbReference type="ARBA" id="ARBA00023163"/>
    </source>
</evidence>
<evidence type="ECO:0000256" key="3">
    <source>
        <dbReference type="ARBA" id="ARBA00023015"/>
    </source>
</evidence>
<keyword evidence="8" id="KW-1185">Reference proteome</keyword>
<keyword evidence="3" id="KW-0805">Transcription regulation</keyword>
<dbReference type="RefSeq" id="WP_195802273.1">
    <property type="nucleotide sequence ID" value="NZ_CP061379.1"/>
</dbReference>
<keyword evidence="5" id="KW-0804">Transcription</keyword>
<evidence type="ECO:0000256" key="4">
    <source>
        <dbReference type="ARBA" id="ARBA00023125"/>
    </source>
</evidence>
<evidence type="ECO:0000313" key="7">
    <source>
        <dbReference type="EMBL" id="QPF92742.1"/>
    </source>
</evidence>
<dbReference type="InterPro" id="IPR058163">
    <property type="entry name" value="LysR-type_TF_proteobact-type"/>
</dbReference>
<protein>
    <submittedName>
        <fullName evidence="7">LysR family transcriptional regulator</fullName>
    </submittedName>
</protein>
<accession>A0A7S9D7V9</accession>
<keyword evidence="4" id="KW-0238">DNA-binding</keyword>
<proteinExistence type="inferred from homology"/>
<comment type="function">
    <text evidence="1">NodD regulates the expression of the nodABCFE genes which encode other nodulation proteins. NodD is also a negative regulator of its own expression. Binds flavonoids as inducers.</text>
</comment>
<dbReference type="EMBL" id="CP061379">
    <property type="protein sequence ID" value="QPF92742.1"/>
    <property type="molecule type" value="Genomic_DNA"/>
</dbReference>
<dbReference type="Gene3D" id="1.10.10.10">
    <property type="entry name" value="Winged helix-like DNA-binding domain superfamily/Winged helix DNA-binding domain"/>
    <property type="match status" value="1"/>
</dbReference>
<reference evidence="7 8" key="1">
    <citation type="submission" date="2020-09" db="EMBL/GenBank/DDBJ databases">
        <title>Complete genomes of bradyrhizobia occurring on native shrubby legumes in Australia.</title>
        <authorList>
            <person name="Lafay B."/>
        </authorList>
    </citation>
    <scope>NUCLEOTIDE SEQUENCE [LARGE SCALE GENOMIC DNA]</scope>
    <source>
        <strain evidence="7 8">BDV5040</strain>
    </source>
</reference>
<comment type="similarity">
    <text evidence="2">Belongs to the LysR transcriptional regulatory family.</text>
</comment>
<dbReference type="GO" id="GO:0043565">
    <property type="term" value="F:sequence-specific DNA binding"/>
    <property type="evidence" value="ECO:0007669"/>
    <property type="project" value="TreeGrafter"/>
</dbReference>
<dbReference type="SUPFAM" id="SSF53850">
    <property type="entry name" value="Periplasmic binding protein-like II"/>
    <property type="match status" value="1"/>
</dbReference>
<dbReference type="SUPFAM" id="SSF46785">
    <property type="entry name" value="Winged helix' DNA-binding domain"/>
    <property type="match status" value="1"/>
</dbReference>
<dbReference type="Pfam" id="PF03466">
    <property type="entry name" value="LysR_substrate"/>
    <property type="match status" value="1"/>
</dbReference>
<evidence type="ECO:0000259" key="6">
    <source>
        <dbReference type="PROSITE" id="PS50931"/>
    </source>
</evidence>
<feature type="domain" description="HTH lysR-type" evidence="6">
    <location>
        <begin position="7"/>
        <end position="64"/>
    </location>
</feature>
<sequence>MQEFNSLDWDDLKIFLHAARGGSLGSAARRLRVDQSTISRRIAHLECALGAALFERSSQGLRVNETGERLLCHAERIESAVIAMHQDVQRGGSRMAGRVRLATMEGIASLYLAFRFAPLRQRYPDLTVELLTSPQAVSVNRREADLFLSFFRPPGQGMVSERLGSFQLGLYGSQDYLAREGMPERPADLARHSFVTYIDDLIQLDSVRWLDDIIRNPPVSFHSNSMIAQMNAAAGGIGLVLLPSFAVAGRPDLVPVLHEKMSTTRDVWINVHSDLQFVPRIRAVSSYLKAMFKSDPLMQADASGRKMLDALLVGDAGTVALQSG</sequence>
<name>A0A7S9D7V9_9BRAD</name>
<gene>
    <name evidence="7" type="ORF">IC761_05500</name>
</gene>
<dbReference type="AlphaFoldDB" id="A0A7S9D7V9"/>
<dbReference type="InterPro" id="IPR005119">
    <property type="entry name" value="LysR_subst-bd"/>
</dbReference>
<dbReference type="Proteomes" id="UP000594621">
    <property type="component" value="Chromosome"/>
</dbReference>
<dbReference type="PROSITE" id="PS50931">
    <property type="entry name" value="HTH_LYSR"/>
    <property type="match status" value="1"/>
</dbReference>